<protein>
    <recommendedName>
        <fullName evidence="4">DUF19 domain-containing protein</fullName>
    </recommendedName>
</protein>
<reference evidence="2" key="1">
    <citation type="submission" date="2022-11" db="EMBL/GenBank/DDBJ databases">
        <authorList>
            <person name="Kikuchi T."/>
        </authorList>
    </citation>
    <scope>NUCLEOTIDE SEQUENCE</scope>
    <source>
        <strain evidence="2">PS1010</strain>
    </source>
</reference>
<evidence type="ECO:0000313" key="2">
    <source>
        <dbReference type="EMBL" id="CAI5440429.1"/>
    </source>
</evidence>
<gene>
    <name evidence="2" type="ORF">CAMP_LOCUS3066</name>
</gene>
<dbReference type="AlphaFoldDB" id="A0A9P1I859"/>
<name>A0A9P1I859_9PELO</name>
<feature type="chain" id="PRO_5040420084" description="DUF19 domain-containing protein" evidence="1">
    <location>
        <begin position="19"/>
        <end position="102"/>
    </location>
</feature>
<evidence type="ECO:0008006" key="4">
    <source>
        <dbReference type="Google" id="ProtNLM"/>
    </source>
</evidence>
<proteinExistence type="predicted"/>
<accession>A0A9P1I859</accession>
<evidence type="ECO:0000256" key="1">
    <source>
        <dbReference type="SAM" id="SignalP"/>
    </source>
</evidence>
<evidence type="ECO:0000313" key="3">
    <source>
        <dbReference type="Proteomes" id="UP001152747"/>
    </source>
</evidence>
<keyword evidence="3" id="KW-1185">Reference proteome</keyword>
<organism evidence="2 3">
    <name type="scientific">Caenorhabditis angaria</name>
    <dbReference type="NCBI Taxonomy" id="860376"/>
    <lineage>
        <taxon>Eukaryota</taxon>
        <taxon>Metazoa</taxon>
        <taxon>Ecdysozoa</taxon>
        <taxon>Nematoda</taxon>
        <taxon>Chromadorea</taxon>
        <taxon>Rhabditida</taxon>
        <taxon>Rhabditina</taxon>
        <taxon>Rhabditomorpha</taxon>
        <taxon>Rhabditoidea</taxon>
        <taxon>Rhabditidae</taxon>
        <taxon>Peloderinae</taxon>
        <taxon>Caenorhabditis</taxon>
    </lineage>
</organism>
<dbReference type="EMBL" id="CANHGI010000001">
    <property type="protein sequence ID" value="CAI5440429.1"/>
    <property type="molecule type" value="Genomic_DNA"/>
</dbReference>
<sequence length="102" mass="11390">MHGLLFFIPLIFFLMSAAEIQSKYHSSIKSCSSSEQSSTVNNVTTSITVKTYQIDGICNQYNKTVENSIENVENFKTSCTKSNCHDLSVSISCDEFENAKCQ</sequence>
<comment type="caution">
    <text evidence="2">The sequence shown here is derived from an EMBL/GenBank/DDBJ whole genome shotgun (WGS) entry which is preliminary data.</text>
</comment>
<keyword evidence="1" id="KW-0732">Signal</keyword>
<feature type="signal peptide" evidence="1">
    <location>
        <begin position="1"/>
        <end position="18"/>
    </location>
</feature>
<dbReference type="Proteomes" id="UP001152747">
    <property type="component" value="Unassembled WGS sequence"/>
</dbReference>